<dbReference type="PANTHER" id="PTHR35093">
    <property type="entry name" value="OUTER MEMBRANE PROTEIN NMB0088-RELATED"/>
    <property type="match status" value="1"/>
</dbReference>
<proteinExistence type="inferred from homology"/>
<evidence type="ECO:0008006" key="11">
    <source>
        <dbReference type="Google" id="ProtNLM"/>
    </source>
</evidence>
<feature type="chain" id="PRO_5017073961" description="Outer membrane protein transport protein (OMPP1/FadL/TodX)" evidence="8">
    <location>
        <begin position="24"/>
        <end position="524"/>
    </location>
</feature>
<keyword evidence="7" id="KW-0998">Cell outer membrane</keyword>
<reference evidence="9 10" key="1">
    <citation type="submission" date="2018-06" db="EMBL/GenBank/DDBJ databases">
        <authorList>
            <person name="Liu Z.-W."/>
        </authorList>
    </citation>
    <scope>NUCLEOTIDE SEQUENCE [LARGE SCALE GENOMIC DNA]</scope>
    <source>
        <strain evidence="9 10">2b14</strain>
    </source>
</reference>
<comment type="similarity">
    <text evidence="2">Belongs to the OmpP1/FadL family.</text>
</comment>
<evidence type="ECO:0000256" key="2">
    <source>
        <dbReference type="ARBA" id="ARBA00008163"/>
    </source>
</evidence>
<keyword evidence="4" id="KW-0812">Transmembrane</keyword>
<organism evidence="9 10">
    <name type="scientific">Pontibacter arcticus</name>
    <dbReference type="NCBI Taxonomy" id="2080288"/>
    <lineage>
        <taxon>Bacteria</taxon>
        <taxon>Pseudomonadati</taxon>
        <taxon>Bacteroidota</taxon>
        <taxon>Cytophagia</taxon>
        <taxon>Cytophagales</taxon>
        <taxon>Hymenobacteraceae</taxon>
        <taxon>Pontibacter</taxon>
    </lineage>
</organism>
<accession>A0A364RIM8</accession>
<evidence type="ECO:0000256" key="5">
    <source>
        <dbReference type="ARBA" id="ARBA00022729"/>
    </source>
</evidence>
<comment type="caution">
    <text evidence="9">The sequence shown here is derived from an EMBL/GenBank/DDBJ whole genome shotgun (WGS) entry which is preliminary data.</text>
</comment>
<evidence type="ECO:0000313" key="9">
    <source>
        <dbReference type="EMBL" id="RAU84141.1"/>
    </source>
</evidence>
<evidence type="ECO:0000313" key="10">
    <source>
        <dbReference type="Proteomes" id="UP000251692"/>
    </source>
</evidence>
<evidence type="ECO:0000256" key="8">
    <source>
        <dbReference type="SAM" id="SignalP"/>
    </source>
</evidence>
<evidence type="ECO:0000256" key="4">
    <source>
        <dbReference type="ARBA" id="ARBA00022692"/>
    </source>
</evidence>
<protein>
    <recommendedName>
        <fullName evidence="11">Outer membrane protein transport protein (OMPP1/FadL/TodX)</fullName>
    </recommendedName>
</protein>
<feature type="signal peptide" evidence="8">
    <location>
        <begin position="1"/>
        <end position="23"/>
    </location>
</feature>
<keyword evidence="10" id="KW-1185">Reference proteome</keyword>
<sequence length="524" mass="56879">MINKKILSASLALLLGWSGTAFAQSEVDALRYSRLGITGSARILGMGGTQTALGADISAMNANPAGLGMFRRSEASFTPAIQFGTTDASTGAGKFSTDRNTLAIPSAGFVLSNRKGDDDPSDWRGVTFGVSLSQINNFNQQVSYQNRSQAPNTIVDYFADRANNRRLLGANETLGRSLDDEFDSGFTTYEGLAYGTYLIDVFEDAQGQYAEPLYTTGISEQQEQIKRRGSQNQYDFGVGTSYKDRLYLGASVGVVTSYFKQENLFSESGNYVATFDANGNPGLQGQYNLSLRDEFTSRGTGINLRVGVIARPIDALRIGVSIQTPTAYTFTDDYQTSLTATTLNPATNSPETITEVMLPGQFTYNLTTPFRANGGVAVFVSKYGFITADIGYVNYSKAKFREQDDEFVSESDYFDDVNNAVSSTSKSAINYSLGAEGRYDVFRFRAGYAVNGDPYRNANFDGKVTSYSLGAGIRLQNYYLDAAFVSSKGESLYSPYTFSGGGGEPVIGLDQKQNKVAVTFGFNF</sequence>
<dbReference type="RefSeq" id="WP_112304411.1">
    <property type="nucleotide sequence ID" value="NZ_QMDV01000001.1"/>
</dbReference>
<dbReference type="OrthoDB" id="9765571at2"/>
<dbReference type="GO" id="GO:0009279">
    <property type="term" value="C:cell outer membrane"/>
    <property type="evidence" value="ECO:0007669"/>
    <property type="project" value="UniProtKB-SubCell"/>
</dbReference>
<dbReference type="SUPFAM" id="SSF56935">
    <property type="entry name" value="Porins"/>
    <property type="match status" value="1"/>
</dbReference>
<dbReference type="InterPro" id="IPR005017">
    <property type="entry name" value="OMPP1/FadL/TodX"/>
</dbReference>
<dbReference type="Proteomes" id="UP000251692">
    <property type="component" value="Unassembled WGS sequence"/>
</dbReference>
<dbReference type="GO" id="GO:0015483">
    <property type="term" value="F:long-chain fatty acid transporting porin activity"/>
    <property type="evidence" value="ECO:0007669"/>
    <property type="project" value="TreeGrafter"/>
</dbReference>
<evidence type="ECO:0000256" key="1">
    <source>
        <dbReference type="ARBA" id="ARBA00004571"/>
    </source>
</evidence>
<reference evidence="9 10" key="2">
    <citation type="submission" date="2018-07" db="EMBL/GenBank/DDBJ databases">
        <title>Pontibacter sp. 2b14 genomic sequence and assembly.</title>
        <authorList>
            <person name="Du Z.-J."/>
        </authorList>
    </citation>
    <scope>NUCLEOTIDE SEQUENCE [LARGE SCALE GENOMIC DNA]</scope>
    <source>
        <strain evidence="9 10">2b14</strain>
    </source>
</reference>
<evidence type="ECO:0000256" key="7">
    <source>
        <dbReference type="ARBA" id="ARBA00023237"/>
    </source>
</evidence>
<keyword evidence="5 8" id="KW-0732">Signal</keyword>
<keyword evidence="3" id="KW-1134">Transmembrane beta strand</keyword>
<gene>
    <name evidence="9" type="ORF">DP923_03595</name>
</gene>
<evidence type="ECO:0000256" key="6">
    <source>
        <dbReference type="ARBA" id="ARBA00023136"/>
    </source>
</evidence>
<dbReference type="EMBL" id="QMDV01000001">
    <property type="protein sequence ID" value="RAU84141.1"/>
    <property type="molecule type" value="Genomic_DNA"/>
</dbReference>
<dbReference type="AlphaFoldDB" id="A0A364RIM8"/>
<comment type="subcellular location">
    <subcellularLocation>
        <location evidence="1">Cell outer membrane</location>
        <topology evidence="1">Multi-pass membrane protein</topology>
    </subcellularLocation>
</comment>
<dbReference type="PANTHER" id="PTHR35093:SF8">
    <property type="entry name" value="OUTER MEMBRANE PROTEIN NMB0088-RELATED"/>
    <property type="match status" value="1"/>
</dbReference>
<evidence type="ECO:0000256" key="3">
    <source>
        <dbReference type="ARBA" id="ARBA00022452"/>
    </source>
</evidence>
<dbReference type="Gene3D" id="2.40.160.60">
    <property type="entry name" value="Outer membrane protein transport protein (OMPP1/FadL/TodX)"/>
    <property type="match status" value="1"/>
</dbReference>
<keyword evidence="6" id="KW-0472">Membrane</keyword>
<name>A0A364RIM8_9BACT</name>